<dbReference type="GO" id="GO:0048046">
    <property type="term" value="C:apoplast"/>
    <property type="evidence" value="ECO:0007669"/>
    <property type="project" value="UniProtKB-SubCell"/>
</dbReference>
<dbReference type="GO" id="GO:1901371">
    <property type="term" value="P:regulation of leaf morphogenesis"/>
    <property type="evidence" value="ECO:0007669"/>
    <property type="project" value="TreeGrafter"/>
</dbReference>
<evidence type="ECO:0000256" key="5">
    <source>
        <dbReference type="ARBA" id="ARBA00022702"/>
    </source>
</evidence>
<keyword evidence="6 9" id="KW-0732">Signal</keyword>
<accession>A0AAP0S0X3</accession>
<dbReference type="AlphaFoldDB" id="A0AAP0S0X3"/>
<gene>
    <name evidence="10" type="ORF">L1049_023836</name>
</gene>
<dbReference type="GO" id="GO:0005179">
    <property type="term" value="F:hormone activity"/>
    <property type="evidence" value="ECO:0007669"/>
    <property type="project" value="UniProtKB-KW"/>
</dbReference>
<evidence type="ECO:0000256" key="4">
    <source>
        <dbReference type="ARBA" id="ARBA00022525"/>
    </source>
</evidence>
<feature type="signal peptide" evidence="9">
    <location>
        <begin position="1"/>
        <end position="25"/>
    </location>
</feature>
<dbReference type="EMBL" id="JBBPBK010000005">
    <property type="protein sequence ID" value="KAK9284660.1"/>
    <property type="molecule type" value="Genomic_DNA"/>
</dbReference>
<dbReference type="GO" id="GO:2000280">
    <property type="term" value="P:regulation of root development"/>
    <property type="evidence" value="ECO:0007669"/>
    <property type="project" value="TreeGrafter"/>
</dbReference>
<evidence type="ECO:0000313" key="10">
    <source>
        <dbReference type="EMBL" id="KAK9284660.1"/>
    </source>
</evidence>
<keyword evidence="7" id="KW-0379">Hydroxylation</keyword>
<dbReference type="PANTHER" id="PTHR33348">
    <property type="entry name" value="PRECURSOR OF CEP5"/>
    <property type="match status" value="1"/>
</dbReference>
<comment type="caution">
    <text evidence="10">The sequence shown here is derived from an EMBL/GenBank/DDBJ whole genome shotgun (WGS) entry which is preliminary data.</text>
</comment>
<evidence type="ECO:0000256" key="3">
    <source>
        <dbReference type="ARBA" id="ARBA00022523"/>
    </source>
</evidence>
<name>A0AAP0S0X3_LIQFO</name>
<keyword evidence="3" id="KW-0052">Apoplast</keyword>
<comment type="similarity">
    <text evidence="2">Belongs to the C-terminally encoded plant signaling peptide (CEP) family.</text>
</comment>
<sequence>MAQIKLIFACVFLLIFSQEIQPIEGRHLKLGKKNELPKLLQTHSKFLVKETNIAEDISKLNDDSTNKTVHANEPPPPTAPGQVVDESTPPPPLGRGVDDFRPTAPGHSPGVGHSLEN</sequence>
<dbReference type="PANTHER" id="PTHR33348:SF40">
    <property type="entry name" value="PRECURSOR OF CEP3"/>
    <property type="match status" value="1"/>
</dbReference>
<dbReference type="Proteomes" id="UP001415857">
    <property type="component" value="Unassembled WGS sequence"/>
</dbReference>
<feature type="region of interest" description="Disordered" evidence="8">
    <location>
        <begin position="57"/>
        <end position="117"/>
    </location>
</feature>
<reference evidence="10 11" key="1">
    <citation type="journal article" date="2024" name="Plant J.">
        <title>Genome sequences and population genomics reveal climatic adaptation and genomic divergence between two closely related sweetgum species.</title>
        <authorList>
            <person name="Xu W.Q."/>
            <person name="Ren C.Q."/>
            <person name="Zhang X.Y."/>
            <person name="Comes H.P."/>
            <person name="Liu X.H."/>
            <person name="Li Y.G."/>
            <person name="Kettle C.J."/>
            <person name="Jalonen R."/>
            <person name="Gaisberger H."/>
            <person name="Ma Y.Z."/>
            <person name="Qiu Y.X."/>
        </authorList>
    </citation>
    <scope>NUCLEOTIDE SEQUENCE [LARGE SCALE GENOMIC DNA]</scope>
    <source>
        <strain evidence="10">Hangzhou</strain>
    </source>
</reference>
<organism evidence="10 11">
    <name type="scientific">Liquidambar formosana</name>
    <name type="common">Formosan gum</name>
    <dbReference type="NCBI Taxonomy" id="63359"/>
    <lineage>
        <taxon>Eukaryota</taxon>
        <taxon>Viridiplantae</taxon>
        <taxon>Streptophyta</taxon>
        <taxon>Embryophyta</taxon>
        <taxon>Tracheophyta</taxon>
        <taxon>Spermatophyta</taxon>
        <taxon>Magnoliopsida</taxon>
        <taxon>eudicotyledons</taxon>
        <taxon>Gunneridae</taxon>
        <taxon>Pentapetalae</taxon>
        <taxon>Saxifragales</taxon>
        <taxon>Altingiaceae</taxon>
        <taxon>Liquidambar</taxon>
    </lineage>
</organism>
<evidence type="ECO:0000256" key="6">
    <source>
        <dbReference type="ARBA" id="ARBA00022729"/>
    </source>
</evidence>
<evidence type="ECO:0000256" key="1">
    <source>
        <dbReference type="ARBA" id="ARBA00004271"/>
    </source>
</evidence>
<keyword evidence="5" id="KW-0372">Hormone</keyword>
<dbReference type="InterPro" id="IPR033250">
    <property type="entry name" value="CEP"/>
</dbReference>
<comment type="subcellular location">
    <subcellularLocation>
        <location evidence="1">Secreted</location>
        <location evidence="1">Extracellular space</location>
        <location evidence="1">Apoplast</location>
    </subcellularLocation>
</comment>
<evidence type="ECO:0000313" key="11">
    <source>
        <dbReference type="Proteomes" id="UP001415857"/>
    </source>
</evidence>
<protein>
    <submittedName>
        <fullName evidence="10">Uncharacterized protein</fullName>
    </submittedName>
</protein>
<keyword evidence="11" id="KW-1185">Reference proteome</keyword>
<evidence type="ECO:0000256" key="8">
    <source>
        <dbReference type="SAM" id="MobiDB-lite"/>
    </source>
</evidence>
<dbReference type="GO" id="GO:0048364">
    <property type="term" value="P:root development"/>
    <property type="evidence" value="ECO:0007669"/>
    <property type="project" value="InterPro"/>
</dbReference>
<evidence type="ECO:0000256" key="7">
    <source>
        <dbReference type="ARBA" id="ARBA00023278"/>
    </source>
</evidence>
<proteinExistence type="inferred from homology"/>
<feature type="chain" id="PRO_5043037114" evidence="9">
    <location>
        <begin position="26"/>
        <end position="117"/>
    </location>
</feature>
<keyword evidence="4" id="KW-0964">Secreted</keyword>
<dbReference type="GO" id="GO:0006995">
    <property type="term" value="P:cellular response to nitrogen starvation"/>
    <property type="evidence" value="ECO:0007669"/>
    <property type="project" value="UniProtKB-ARBA"/>
</dbReference>
<dbReference type="GO" id="GO:1902025">
    <property type="term" value="P:nitrate import"/>
    <property type="evidence" value="ECO:0007669"/>
    <property type="project" value="TreeGrafter"/>
</dbReference>
<evidence type="ECO:0000256" key="2">
    <source>
        <dbReference type="ARBA" id="ARBA00008963"/>
    </source>
</evidence>
<evidence type="ECO:0000256" key="9">
    <source>
        <dbReference type="SAM" id="SignalP"/>
    </source>
</evidence>